<gene>
    <name evidence="1" type="ORF">MKW98_007717</name>
</gene>
<accession>A0AAD4S3V8</accession>
<protein>
    <submittedName>
        <fullName evidence="1">Uncharacterized protein</fullName>
    </submittedName>
</protein>
<dbReference type="AlphaFoldDB" id="A0AAD4S3V8"/>
<dbReference type="Gene3D" id="2.40.50.140">
    <property type="entry name" value="Nucleic acid-binding proteins"/>
    <property type="match status" value="1"/>
</dbReference>
<comment type="caution">
    <text evidence="1">The sequence shown here is derived from an EMBL/GenBank/DDBJ whole genome shotgun (WGS) entry which is preliminary data.</text>
</comment>
<dbReference type="Proteomes" id="UP001202328">
    <property type="component" value="Unassembled WGS sequence"/>
</dbReference>
<name>A0AAD4S3V8_9MAGN</name>
<evidence type="ECO:0000313" key="1">
    <source>
        <dbReference type="EMBL" id="KAI3859336.1"/>
    </source>
</evidence>
<evidence type="ECO:0000313" key="2">
    <source>
        <dbReference type="Proteomes" id="UP001202328"/>
    </source>
</evidence>
<dbReference type="EMBL" id="JAJJMB010014612">
    <property type="protein sequence ID" value="KAI3859336.1"/>
    <property type="molecule type" value="Genomic_DNA"/>
</dbReference>
<reference evidence="1" key="1">
    <citation type="submission" date="2022-04" db="EMBL/GenBank/DDBJ databases">
        <title>A functionally conserved STORR gene fusion in Papaver species that diverged 16.8 million years ago.</title>
        <authorList>
            <person name="Catania T."/>
        </authorList>
    </citation>
    <scope>NUCLEOTIDE SEQUENCE</scope>
    <source>
        <strain evidence="1">S-188037</strain>
    </source>
</reference>
<organism evidence="1 2">
    <name type="scientific">Papaver atlanticum</name>
    <dbReference type="NCBI Taxonomy" id="357466"/>
    <lineage>
        <taxon>Eukaryota</taxon>
        <taxon>Viridiplantae</taxon>
        <taxon>Streptophyta</taxon>
        <taxon>Embryophyta</taxon>
        <taxon>Tracheophyta</taxon>
        <taxon>Spermatophyta</taxon>
        <taxon>Magnoliopsida</taxon>
        <taxon>Ranunculales</taxon>
        <taxon>Papaveraceae</taxon>
        <taxon>Papaveroideae</taxon>
        <taxon>Papaver</taxon>
    </lineage>
</organism>
<proteinExistence type="predicted"/>
<keyword evidence="2" id="KW-1185">Reference proteome</keyword>
<dbReference type="InterPro" id="IPR012340">
    <property type="entry name" value="NA-bd_OB-fold"/>
</dbReference>
<sequence>MYNATATKVLIENGWNYLACSCCSKKVVGDDEGLWRSKFKTKIEMLISRFLLLLCFEVEDKTGSTIFIALDSEVPHMTS</sequence>